<evidence type="ECO:0000313" key="1">
    <source>
        <dbReference type="EMBL" id="KAG5593875.1"/>
    </source>
</evidence>
<dbReference type="AlphaFoldDB" id="A0A9J5XZS9"/>
<name>A0A9J5XZS9_SOLCO</name>
<comment type="caution">
    <text evidence="1">The sequence shown here is derived from an EMBL/GenBank/DDBJ whole genome shotgun (WGS) entry which is preliminary data.</text>
</comment>
<organism evidence="1 2">
    <name type="scientific">Solanum commersonii</name>
    <name type="common">Commerson's wild potato</name>
    <name type="synonym">Commerson's nightshade</name>
    <dbReference type="NCBI Taxonomy" id="4109"/>
    <lineage>
        <taxon>Eukaryota</taxon>
        <taxon>Viridiplantae</taxon>
        <taxon>Streptophyta</taxon>
        <taxon>Embryophyta</taxon>
        <taxon>Tracheophyta</taxon>
        <taxon>Spermatophyta</taxon>
        <taxon>Magnoliopsida</taxon>
        <taxon>eudicotyledons</taxon>
        <taxon>Gunneridae</taxon>
        <taxon>Pentapetalae</taxon>
        <taxon>asterids</taxon>
        <taxon>lamiids</taxon>
        <taxon>Solanales</taxon>
        <taxon>Solanaceae</taxon>
        <taxon>Solanoideae</taxon>
        <taxon>Solaneae</taxon>
        <taxon>Solanum</taxon>
    </lineage>
</organism>
<sequence>YGTFKTINYLKLDDNKLEGPIPAEIGSLGRLKNFNVANNISAKLVTPRQGLSSSTNVATILIGFSYTLTNNYKLVAGSSTLSPNKFANLDGEDISEEGEEEEEEMLDYCFANAAMNADISPRQQRNEAWKKAYIVGMVK</sequence>
<feature type="non-terminal residue" evidence="1">
    <location>
        <position position="139"/>
    </location>
</feature>
<protein>
    <submittedName>
        <fullName evidence="1">Uncharacterized protein</fullName>
    </submittedName>
</protein>
<dbReference type="InterPro" id="IPR032675">
    <property type="entry name" value="LRR_dom_sf"/>
</dbReference>
<dbReference type="EMBL" id="JACXVP010000007">
    <property type="protein sequence ID" value="KAG5593875.1"/>
    <property type="molecule type" value="Genomic_DNA"/>
</dbReference>
<dbReference type="Gene3D" id="3.80.10.10">
    <property type="entry name" value="Ribonuclease Inhibitor"/>
    <property type="match status" value="1"/>
</dbReference>
<proteinExistence type="predicted"/>
<evidence type="ECO:0000313" key="2">
    <source>
        <dbReference type="Proteomes" id="UP000824120"/>
    </source>
</evidence>
<dbReference type="Proteomes" id="UP000824120">
    <property type="component" value="Chromosome 7"/>
</dbReference>
<keyword evidence="2" id="KW-1185">Reference proteome</keyword>
<reference evidence="1 2" key="1">
    <citation type="submission" date="2020-09" db="EMBL/GenBank/DDBJ databases">
        <title>De no assembly of potato wild relative species, Solanum commersonii.</title>
        <authorList>
            <person name="Cho K."/>
        </authorList>
    </citation>
    <scope>NUCLEOTIDE SEQUENCE [LARGE SCALE GENOMIC DNA]</scope>
    <source>
        <strain evidence="1">LZ3.2</strain>
        <tissue evidence="1">Leaf</tissue>
    </source>
</reference>
<dbReference type="OrthoDB" id="1328746at2759"/>
<accession>A0A9J5XZS9</accession>
<gene>
    <name evidence="1" type="ORF">H5410_035107</name>
</gene>